<keyword evidence="6" id="KW-0325">Glycoprotein</keyword>
<dbReference type="InterPro" id="IPR017850">
    <property type="entry name" value="Alkaline_phosphatase_core_sf"/>
</dbReference>
<gene>
    <name evidence="10" type="ORF">OTU49_014911</name>
</gene>
<keyword evidence="3" id="KW-0479">Metal-binding</keyword>
<reference evidence="10 11" key="1">
    <citation type="journal article" date="2024" name="BMC Genomics">
        <title>Genome assembly of redclaw crayfish (Cherax quadricarinatus) provides insights into its immune adaptation and hypoxia tolerance.</title>
        <authorList>
            <person name="Liu Z."/>
            <person name="Zheng J."/>
            <person name="Li H."/>
            <person name="Fang K."/>
            <person name="Wang S."/>
            <person name="He J."/>
            <person name="Zhou D."/>
            <person name="Weng S."/>
            <person name="Chi M."/>
            <person name="Gu Z."/>
            <person name="He J."/>
            <person name="Li F."/>
            <person name="Wang M."/>
        </authorList>
    </citation>
    <scope>NUCLEOTIDE SEQUENCE [LARGE SCALE GENOMIC DNA]</scope>
    <source>
        <strain evidence="10">ZL_2023a</strain>
    </source>
</reference>
<feature type="compositionally biased region" description="Basic and acidic residues" evidence="7">
    <location>
        <begin position="611"/>
        <end position="636"/>
    </location>
</feature>
<evidence type="ECO:0000313" key="11">
    <source>
        <dbReference type="Proteomes" id="UP001445076"/>
    </source>
</evidence>
<keyword evidence="5" id="KW-0106">Calcium</keyword>
<dbReference type="EMBL" id="JARKIK010000007">
    <property type="protein sequence ID" value="KAK8750573.1"/>
    <property type="molecule type" value="Genomic_DNA"/>
</dbReference>
<evidence type="ECO:0000256" key="2">
    <source>
        <dbReference type="ARBA" id="ARBA00008779"/>
    </source>
</evidence>
<sequence length="772" mass="86868">MLHYCNMTPDRHKPLLMLMASSVLMLISASPAPQSVHPPHIILIVADDLGWNDVSWHNHQVKTPQLEALARSGVLLEQSYVQPICTPTRSALLAGRYPFTLGRQHDVLWPEEPTGLDLNVTLLPQSLKETGYSTHVVGKWHLGYCSWAYTPTERGFDTFYGYYTGAEDYYTHVRQPNTLRQDDFWTQWNDEESTRLGYDFRNNTKPDLSVDGIYSTYLFASYVEKLLSSRDPEEPMFLYLPFQSVHSPNEVPQNYTQPYSHIQDEHRRVKLGMVSALDEAVGRVVAALKSTHHYNNSIIVFTTDNGGPTVTSGNNWPLRGNKSTIWEGGTRGAAFVHSPLLPNPGTVSYQLMHVTDWYETLVGVAGGRAPQTDGMDQWATITGSAPSPRTHMIYNIDNTTSFVAGARIGDYKLLVGDPGPGEWTPPPENFTINSHFAHAIKNIASNENKLTVKLSGVSEPQLHVSQPNTALHNYNILDQSGPRQASVESENYDQLGVLQSGVGSDKSTELFDNQGPFLSDDLQSDSSAQYQQKMTVVEPLSQPSRVLSAKKSNVGPFLVRIVGPEAVGSYNVNERYWTSDKKEKSKILNKAKFNVKYFGNVDGNGSGSRPSDQRASQDDTQERWEESRPSDQRTSQEDDTQEMWEESRPSDQRTSLGDDAQERREESRPSDQRTLEQRDDTQEKEEDSQPTLQQLLQLFNTNITQIRLYNITADPEERVNLAAEEQGVVRHILQFILQQMTRYVPADIKPDDPAADPSNYNNIWSPGWCDPV</sequence>
<dbReference type="Proteomes" id="UP001445076">
    <property type="component" value="Unassembled WGS sequence"/>
</dbReference>
<evidence type="ECO:0000256" key="3">
    <source>
        <dbReference type="ARBA" id="ARBA00022723"/>
    </source>
</evidence>
<feature type="chain" id="PRO_5043553271" description="Sulfatase N-terminal domain-containing protein" evidence="8">
    <location>
        <begin position="30"/>
        <end position="772"/>
    </location>
</feature>
<evidence type="ECO:0000256" key="7">
    <source>
        <dbReference type="SAM" id="MobiDB-lite"/>
    </source>
</evidence>
<dbReference type="PANTHER" id="PTHR10342:SF274">
    <property type="entry name" value="ARYLSULFATASE B"/>
    <property type="match status" value="1"/>
</dbReference>
<dbReference type="InterPro" id="IPR047115">
    <property type="entry name" value="ARSB"/>
</dbReference>
<dbReference type="AlphaFoldDB" id="A0AAW0YF76"/>
<dbReference type="PANTHER" id="PTHR10342">
    <property type="entry name" value="ARYLSULFATASE"/>
    <property type="match status" value="1"/>
</dbReference>
<dbReference type="PROSITE" id="PS00523">
    <property type="entry name" value="SULFATASE_1"/>
    <property type="match status" value="1"/>
</dbReference>
<proteinExistence type="inferred from homology"/>
<dbReference type="CDD" id="cd16029">
    <property type="entry name" value="4-S"/>
    <property type="match status" value="1"/>
</dbReference>
<evidence type="ECO:0000256" key="1">
    <source>
        <dbReference type="ARBA" id="ARBA00001913"/>
    </source>
</evidence>
<dbReference type="Gene3D" id="3.40.720.10">
    <property type="entry name" value="Alkaline Phosphatase, subunit A"/>
    <property type="match status" value="1"/>
</dbReference>
<evidence type="ECO:0000313" key="10">
    <source>
        <dbReference type="EMBL" id="KAK8750573.1"/>
    </source>
</evidence>
<keyword evidence="11" id="KW-1185">Reference proteome</keyword>
<dbReference type="GO" id="GO:0008484">
    <property type="term" value="F:sulfuric ester hydrolase activity"/>
    <property type="evidence" value="ECO:0007669"/>
    <property type="project" value="InterPro"/>
</dbReference>
<dbReference type="InterPro" id="IPR024607">
    <property type="entry name" value="Sulfatase_CS"/>
</dbReference>
<feature type="domain" description="Sulfatase N-terminal" evidence="9">
    <location>
        <begin position="39"/>
        <end position="366"/>
    </location>
</feature>
<evidence type="ECO:0000256" key="8">
    <source>
        <dbReference type="SAM" id="SignalP"/>
    </source>
</evidence>
<dbReference type="PROSITE" id="PS00149">
    <property type="entry name" value="SULFATASE_2"/>
    <property type="match status" value="1"/>
</dbReference>
<comment type="similarity">
    <text evidence="2">Belongs to the sulfatase family.</text>
</comment>
<comment type="cofactor">
    <cofactor evidence="1">
        <name>Ca(2+)</name>
        <dbReference type="ChEBI" id="CHEBI:29108"/>
    </cofactor>
</comment>
<accession>A0AAW0YF76</accession>
<evidence type="ECO:0000259" key="9">
    <source>
        <dbReference type="Pfam" id="PF00884"/>
    </source>
</evidence>
<evidence type="ECO:0000256" key="4">
    <source>
        <dbReference type="ARBA" id="ARBA00022801"/>
    </source>
</evidence>
<dbReference type="Pfam" id="PF00884">
    <property type="entry name" value="Sulfatase"/>
    <property type="match status" value="1"/>
</dbReference>
<organism evidence="10 11">
    <name type="scientific">Cherax quadricarinatus</name>
    <name type="common">Australian red claw crayfish</name>
    <dbReference type="NCBI Taxonomy" id="27406"/>
    <lineage>
        <taxon>Eukaryota</taxon>
        <taxon>Metazoa</taxon>
        <taxon>Ecdysozoa</taxon>
        <taxon>Arthropoda</taxon>
        <taxon>Crustacea</taxon>
        <taxon>Multicrustacea</taxon>
        <taxon>Malacostraca</taxon>
        <taxon>Eumalacostraca</taxon>
        <taxon>Eucarida</taxon>
        <taxon>Decapoda</taxon>
        <taxon>Pleocyemata</taxon>
        <taxon>Astacidea</taxon>
        <taxon>Parastacoidea</taxon>
        <taxon>Parastacidae</taxon>
        <taxon>Cherax</taxon>
    </lineage>
</organism>
<name>A0AAW0YF76_CHEQU</name>
<evidence type="ECO:0000256" key="6">
    <source>
        <dbReference type="ARBA" id="ARBA00023180"/>
    </source>
</evidence>
<protein>
    <recommendedName>
        <fullName evidence="9">Sulfatase N-terminal domain-containing protein</fullName>
    </recommendedName>
</protein>
<comment type="caution">
    <text evidence="10">The sequence shown here is derived from an EMBL/GenBank/DDBJ whole genome shotgun (WGS) entry which is preliminary data.</text>
</comment>
<keyword evidence="4" id="KW-0378">Hydrolase</keyword>
<dbReference type="SUPFAM" id="SSF53649">
    <property type="entry name" value="Alkaline phosphatase-like"/>
    <property type="match status" value="2"/>
</dbReference>
<keyword evidence="8" id="KW-0732">Signal</keyword>
<feature type="compositionally biased region" description="Basic and acidic residues" evidence="7">
    <location>
        <begin position="660"/>
        <end position="681"/>
    </location>
</feature>
<dbReference type="InterPro" id="IPR000917">
    <property type="entry name" value="Sulfatase_N"/>
</dbReference>
<dbReference type="Gene3D" id="3.30.1120.10">
    <property type="match status" value="2"/>
</dbReference>
<feature type="signal peptide" evidence="8">
    <location>
        <begin position="1"/>
        <end position="29"/>
    </location>
</feature>
<feature type="region of interest" description="Disordered" evidence="7">
    <location>
        <begin position="600"/>
        <end position="690"/>
    </location>
</feature>
<evidence type="ECO:0000256" key="5">
    <source>
        <dbReference type="ARBA" id="ARBA00022837"/>
    </source>
</evidence>
<dbReference type="GO" id="GO:0046872">
    <property type="term" value="F:metal ion binding"/>
    <property type="evidence" value="ECO:0007669"/>
    <property type="project" value="UniProtKB-KW"/>
</dbReference>